<accession>B0C810</accession>
<dbReference type="OrthoDB" id="557511at2"/>
<gene>
    <name evidence="1" type="ordered locus">AM1_2692</name>
</gene>
<keyword evidence="2" id="KW-1185">Reference proteome</keyword>
<dbReference type="Proteomes" id="UP000000268">
    <property type="component" value="Chromosome"/>
</dbReference>
<dbReference type="AlphaFoldDB" id="B0C810"/>
<reference evidence="1 2" key="1">
    <citation type="journal article" date="2008" name="Proc. Natl. Acad. Sci. U.S.A.">
        <title>Niche adaptation and genome expansion in the chlorophyll d-producing cyanobacterium Acaryochloris marina.</title>
        <authorList>
            <person name="Swingley W.D."/>
            <person name="Chen M."/>
            <person name="Cheung P.C."/>
            <person name="Conrad A.L."/>
            <person name="Dejesa L.C."/>
            <person name="Hao J."/>
            <person name="Honchak B.M."/>
            <person name="Karbach L.E."/>
            <person name="Kurdoglu A."/>
            <person name="Lahiri S."/>
            <person name="Mastrian S.D."/>
            <person name="Miyashita H."/>
            <person name="Page L."/>
            <person name="Ramakrishna P."/>
            <person name="Satoh S."/>
            <person name="Sattley W.M."/>
            <person name="Shimada Y."/>
            <person name="Taylor H.L."/>
            <person name="Tomo T."/>
            <person name="Tsuchiya T."/>
            <person name="Wang Z.T."/>
            <person name="Raymond J."/>
            <person name="Mimuro M."/>
            <person name="Blankenship R.E."/>
            <person name="Touchman J.W."/>
        </authorList>
    </citation>
    <scope>NUCLEOTIDE SEQUENCE [LARGE SCALE GENOMIC DNA]</scope>
    <source>
        <strain evidence="2">MBIC 11017</strain>
    </source>
</reference>
<proteinExistence type="predicted"/>
<sequence length="210" mass="24065">MKLPDFPESNHPLVLSLQNYSDQELVQGFQQYPDEGKYFIALFCRFGAMSYALLRNMARSHLQVDYLYARVWRNIFYELNHLVMETGGPSVSLQAWITNKVAACITEDQLPAVETIQYTLSTAPPPLWCYIQIALDHVPPLPRLILVLSQTFRWQDPRIEAVLQAEGQDITPEDINQYRQEAYQALQAALPQDIQDVYFSASSQTSLFSS</sequence>
<name>B0C810_ACAM1</name>
<protein>
    <recommendedName>
        <fullName evidence="3">Sigma-70 family RNA polymerase sigma factor</fullName>
    </recommendedName>
</protein>
<dbReference type="EMBL" id="CP000828">
    <property type="protein sequence ID" value="ABW27694.1"/>
    <property type="molecule type" value="Genomic_DNA"/>
</dbReference>
<dbReference type="STRING" id="329726.AM1_2692"/>
<organism evidence="1 2">
    <name type="scientific">Acaryochloris marina (strain MBIC 11017)</name>
    <dbReference type="NCBI Taxonomy" id="329726"/>
    <lineage>
        <taxon>Bacteria</taxon>
        <taxon>Bacillati</taxon>
        <taxon>Cyanobacteriota</taxon>
        <taxon>Cyanophyceae</taxon>
        <taxon>Acaryochloridales</taxon>
        <taxon>Acaryochloridaceae</taxon>
        <taxon>Acaryochloris</taxon>
    </lineage>
</organism>
<dbReference type="eggNOG" id="COG1595">
    <property type="taxonomic scope" value="Bacteria"/>
</dbReference>
<evidence type="ECO:0000313" key="2">
    <source>
        <dbReference type="Proteomes" id="UP000000268"/>
    </source>
</evidence>
<evidence type="ECO:0000313" key="1">
    <source>
        <dbReference type="EMBL" id="ABW27694.1"/>
    </source>
</evidence>
<dbReference type="HOGENOM" id="CLU_089997_0_0_3"/>
<dbReference type="KEGG" id="amr:AM1_2692"/>
<evidence type="ECO:0008006" key="3">
    <source>
        <dbReference type="Google" id="ProtNLM"/>
    </source>
</evidence>